<proteinExistence type="predicted"/>
<evidence type="ECO:0000313" key="2">
    <source>
        <dbReference type="EMBL" id="SPW24359.1"/>
    </source>
</evidence>
<dbReference type="AlphaFoldDB" id="A0A6H9XQE2"/>
<feature type="transmembrane region" description="Helical" evidence="1">
    <location>
        <begin position="46"/>
        <end position="66"/>
    </location>
</feature>
<dbReference type="Proteomes" id="UP000249886">
    <property type="component" value="Unassembled WGS sequence"/>
</dbReference>
<name>A0A6H9XQE2_9CORY</name>
<evidence type="ECO:0000313" key="3">
    <source>
        <dbReference type="Proteomes" id="UP000249886"/>
    </source>
</evidence>
<feature type="transmembrane region" description="Helical" evidence="1">
    <location>
        <begin position="20"/>
        <end position="40"/>
    </location>
</feature>
<gene>
    <name evidence="2" type="ORF">NCTC10254_00737</name>
</gene>
<dbReference type="EMBL" id="UARK01000001">
    <property type="protein sequence ID" value="SPW24359.1"/>
    <property type="molecule type" value="Genomic_DNA"/>
</dbReference>
<accession>A0A6H9XQE2</accession>
<reference evidence="2 3" key="1">
    <citation type="submission" date="2018-06" db="EMBL/GenBank/DDBJ databases">
        <authorList>
            <consortium name="Pathogen Informatics"/>
            <person name="Doyle S."/>
        </authorList>
    </citation>
    <scope>NUCLEOTIDE SEQUENCE [LARGE SCALE GENOMIC DNA]</scope>
    <source>
        <strain evidence="2 3">NCTC10254</strain>
    </source>
</reference>
<comment type="caution">
    <text evidence="2">The sequence shown here is derived from an EMBL/GenBank/DDBJ whole genome shotgun (WGS) entry which is preliminary data.</text>
</comment>
<keyword evidence="1" id="KW-0812">Transmembrane</keyword>
<dbReference type="RefSeq" id="WP_005520514.1">
    <property type="nucleotide sequence ID" value="NZ_CAUOLB010000010.1"/>
</dbReference>
<keyword evidence="1" id="KW-0472">Membrane</keyword>
<organism evidence="2 3">
    <name type="scientific">Corynebacterium matruchotii</name>
    <dbReference type="NCBI Taxonomy" id="43768"/>
    <lineage>
        <taxon>Bacteria</taxon>
        <taxon>Bacillati</taxon>
        <taxon>Actinomycetota</taxon>
        <taxon>Actinomycetes</taxon>
        <taxon>Mycobacteriales</taxon>
        <taxon>Corynebacteriaceae</taxon>
        <taxon>Corynebacterium</taxon>
    </lineage>
</organism>
<keyword evidence="1" id="KW-1133">Transmembrane helix</keyword>
<evidence type="ECO:0008006" key="4">
    <source>
        <dbReference type="Google" id="ProtNLM"/>
    </source>
</evidence>
<dbReference type="GeneID" id="84572852"/>
<protein>
    <recommendedName>
        <fullName evidence="4">PH domain-containing protein</fullName>
    </recommendedName>
</protein>
<sequence length="148" mass="16582">MDATDYPPREFLFEQRFAKIEIIVGIILLLVGVYQAVSLYRKDMVFALASLVAGCAAAGIFLMTFFRQPRRLTLDEQGLRVSYPAKKVDIIPWDTIGELVVVDDGGVPCIGLSAEARPEECLCVPPGYQTNEFAILLNSYREFYAPRQ</sequence>
<evidence type="ECO:0000256" key="1">
    <source>
        <dbReference type="SAM" id="Phobius"/>
    </source>
</evidence>